<dbReference type="InterPro" id="IPR004087">
    <property type="entry name" value="KH_dom"/>
</dbReference>
<evidence type="ECO:0000313" key="6">
    <source>
        <dbReference type="Proteomes" id="UP000054166"/>
    </source>
</evidence>
<dbReference type="EMBL" id="KN832996">
    <property type="protein sequence ID" value="KIM82093.1"/>
    <property type="molecule type" value="Genomic_DNA"/>
</dbReference>
<dbReference type="InParanoid" id="A0A0C3B798"/>
<dbReference type="Pfam" id="PF00013">
    <property type="entry name" value="KH_1"/>
    <property type="match status" value="1"/>
</dbReference>
<dbReference type="Gene3D" id="3.30.1370.10">
    <property type="entry name" value="K Homology domain, type 1"/>
    <property type="match status" value="2"/>
</dbReference>
<dbReference type="SUPFAM" id="SSF54791">
    <property type="entry name" value="Eukaryotic type KH-domain (KH-domain type I)"/>
    <property type="match status" value="1"/>
</dbReference>
<name>A0A0C3B798_PILCF</name>
<reference evidence="5 6" key="1">
    <citation type="submission" date="2014-04" db="EMBL/GenBank/DDBJ databases">
        <authorList>
            <consortium name="DOE Joint Genome Institute"/>
            <person name="Kuo A."/>
            <person name="Tarkka M."/>
            <person name="Buscot F."/>
            <person name="Kohler A."/>
            <person name="Nagy L.G."/>
            <person name="Floudas D."/>
            <person name="Copeland A."/>
            <person name="Barry K.W."/>
            <person name="Cichocki N."/>
            <person name="Veneault-Fourrey C."/>
            <person name="LaButti K."/>
            <person name="Lindquist E.A."/>
            <person name="Lipzen A."/>
            <person name="Lundell T."/>
            <person name="Morin E."/>
            <person name="Murat C."/>
            <person name="Sun H."/>
            <person name="Tunlid A."/>
            <person name="Henrissat B."/>
            <person name="Grigoriev I.V."/>
            <person name="Hibbett D.S."/>
            <person name="Martin F."/>
            <person name="Nordberg H.P."/>
            <person name="Cantor M.N."/>
            <person name="Hua S.X."/>
        </authorList>
    </citation>
    <scope>NUCLEOTIDE SEQUENCE [LARGE SCALE GENOMIC DNA]</scope>
    <source>
        <strain evidence="5 6">F 1598</strain>
    </source>
</reference>
<feature type="domain" description="K Homology" evidence="4">
    <location>
        <begin position="323"/>
        <end position="392"/>
    </location>
</feature>
<organism evidence="5 6">
    <name type="scientific">Piloderma croceum (strain F 1598)</name>
    <dbReference type="NCBI Taxonomy" id="765440"/>
    <lineage>
        <taxon>Eukaryota</taxon>
        <taxon>Fungi</taxon>
        <taxon>Dikarya</taxon>
        <taxon>Basidiomycota</taxon>
        <taxon>Agaricomycotina</taxon>
        <taxon>Agaricomycetes</taxon>
        <taxon>Agaricomycetidae</taxon>
        <taxon>Atheliales</taxon>
        <taxon>Atheliaceae</taxon>
        <taxon>Piloderma</taxon>
    </lineage>
</organism>
<feature type="region of interest" description="Disordered" evidence="3">
    <location>
        <begin position="391"/>
        <end position="413"/>
    </location>
</feature>
<dbReference type="OrthoDB" id="10027144at2759"/>
<proteinExistence type="predicted"/>
<dbReference type="AlphaFoldDB" id="A0A0C3B798"/>
<keyword evidence="6" id="KW-1185">Reference proteome</keyword>
<evidence type="ECO:0000259" key="4">
    <source>
        <dbReference type="SMART" id="SM00322"/>
    </source>
</evidence>
<evidence type="ECO:0000313" key="5">
    <source>
        <dbReference type="EMBL" id="KIM82093.1"/>
    </source>
</evidence>
<keyword evidence="1" id="KW-0677">Repeat</keyword>
<dbReference type="CDD" id="cd00105">
    <property type="entry name" value="KH-I"/>
    <property type="match status" value="1"/>
</dbReference>
<evidence type="ECO:0000256" key="3">
    <source>
        <dbReference type="SAM" id="MobiDB-lite"/>
    </source>
</evidence>
<feature type="domain" description="K Homology" evidence="4">
    <location>
        <begin position="70"/>
        <end position="144"/>
    </location>
</feature>
<dbReference type="Proteomes" id="UP000054166">
    <property type="component" value="Unassembled WGS sequence"/>
</dbReference>
<dbReference type="PROSITE" id="PS50084">
    <property type="entry name" value="KH_TYPE_1"/>
    <property type="match status" value="1"/>
</dbReference>
<gene>
    <name evidence="5" type="ORF">PILCRDRAFT_484718</name>
</gene>
<dbReference type="InterPro" id="IPR004088">
    <property type="entry name" value="KH_dom_type_1"/>
</dbReference>
<evidence type="ECO:0000256" key="2">
    <source>
        <dbReference type="PROSITE-ProRule" id="PRU00117"/>
    </source>
</evidence>
<keyword evidence="2" id="KW-0694">RNA-binding</keyword>
<dbReference type="SMART" id="SM00322">
    <property type="entry name" value="KH"/>
    <property type="match status" value="2"/>
</dbReference>
<dbReference type="PANTHER" id="PTHR10288">
    <property type="entry name" value="KH DOMAIN CONTAINING RNA BINDING PROTEIN"/>
    <property type="match status" value="1"/>
</dbReference>
<dbReference type="InterPro" id="IPR036612">
    <property type="entry name" value="KH_dom_type_1_sf"/>
</dbReference>
<sequence length="413" mass="47157">MLKLTVTQRVAQRLMVKRSNIINSTGLDHMNIRKPDEFDGHHVVILRGKRPDILNKAQRAIQEICREVQNEAQLELKIPIDQHGLFLGPKWSTWSELVVRCGGPEDPKLQQDIIQIDQSSEQVSLRGQPEVINALAKEIQATITKRMPDIYSMLISPRYHCGEFHRSISKIQYKTKTLILLPGDGRYDDFGDPVDKPKSGDSNSVVKIIGTLDAFMQARMDLESTIRDIKQTLRVLEIPLKYQQAIHERVRWKLREMDVRVSPSDPIEDQKPIRPPENGKDWQVISRYYIVGVCEWTLRAATKDLLDQAQTLIEKAYETTRRAKYIGFLLLPDSSKFGRIIGKGGETVQKLQHDTNTRIVVPKTTEADQTIQITGSAQDIEEAKERIKALVNNDPPSPIDRLFKPSSRMGSRQ</sequence>
<dbReference type="STRING" id="765440.A0A0C3B798"/>
<evidence type="ECO:0000256" key="1">
    <source>
        <dbReference type="ARBA" id="ARBA00022737"/>
    </source>
</evidence>
<dbReference type="GO" id="GO:0003723">
    <property type="term" value="F:RNA binding"/>
    <property type="evidence" value="ECO:0007669"/>
    <property type="project" value="UniProtKB-UniRule"/>
</dbReference>
<dbReference type="HOGENOM" id="CLU_665831_0_0_1"/>
<accession>A0A0C3B798</accession>
<protein>
    <recommendedName>
        <fullName evidence="4">K Homology domain-containing protein</fullName>
    </recommendedName>
</protein>
<reference evidence="6" key="2">
    <citation type="submission" date="2015-01" db="EMBL/GenBank/DDBJ databases">
        <title>Evolutionary Origins and Diversification of the Mycorrhizal Mutualists.</title>
        <authorList>
            <consortium name="DOE Joint Genome Institute"/>
            <consortium name="Mycorrhizal Genomics Consortium"/>
            <person name="Kohler A."/>
            <person name="Kuo A."/>
            <person name="Nagy L.G."/>
            <person name="Floudas D."/>
            <person name="Copeland A."/>
            <person name="Barry K.W."/>
            <person name="Cichocki N."/>
            <person name="Veneault-Fourrey C."/>
            <person name="LaButti K."/>
            <person name="Lindquist E.A."/>
            <person name="Lipzen A."/>
            <person name="Lundell T."/>
            <person name="Morin E."/>
            <person name="Murat C."/>
            <person name="Riley R."/>
            <person name="Ohm R."/>
            <person name="Sun H."/>
            <person name="Tunlid A."/>
            <person name="Henrissat B."/>
            <person name="Grigoriev I.V."/>
            <person name="Hibbett D.S."/>
            <person name="Martin F."/>
        </authorList>
    </citation>
    <scope>NUCLEOTIDE SEQUENCE [LARGE SCALE GENOMIC DNA]</scope>
    <source>
        <strain evidence="6">F 1598</strain>
    </source>
</reference>